<accession>A0ABV7LQL3</accession>
<dbReference type="EMBL" id="JBHRUG010000027">
    <property type="protein sequence ID" value="MFC3284784.1"/>
    <property type="molecule type" value="Genomic_DNA"/>
</dbReference>
<evidence type="ECO:0000313" key="1">
    <source>
        <dbReference type="EMBL" id="MFC3284784.1"/>
    </source>
</evidence>
<comment type="caution">
    <text evidence="1">The sequence shown here is derived from an EMBL/GenBank/DDBJ whole genome shotgun (WGS) entry which is preliminary data.</text>
</comment>
<sequence length="69" mass="7871">MANSREAQCQWGIAKAMTAHGWKAGKAGSYNRKGEYVSELELPHYRLIKREEERLRLEVAEGDYGPYLG</sequence>
<keyword evidence="2" id="KW-1185">Reference proteome</keyword>
<dbReference type="RefSeq" id="WP_386775085.1">
    <property type="nucleotide sequence ID" value="NZ_JBHRUG010000027.1"/>
</dbReference>
<evidence type="ECO:0000313" key="2">
    <source>
        <dbReference type="Proteomes" id="UP001595579"/>
    </source>
</evidence>
<organism evidence="1 2">
    <name type="scientific">Litchfieldella rifensis</name>
    <dbReference type="NCBI Taxonomy" id="762643"/>
    <lineage>
        <taxon>Bacteria</taxon>
        <taxon>Pseudomonadati</taxon>
        <taxon>Pseudomonadota</taxon>
        <taxon>Gammaproteobacteria</taxon>
        <taxon>Oceanospirillales</taxon>
        <taxon>Halomonadaceae</taxon>
        <taxon>Litchfieldella</taxon>
    </lineage>
</organism>
<proteinExistence type="predicted"/>
<name>A0ABV7LQL3_9GAMM</name>
<protein>
    <recommendedName>
        <fullName evidence="3">G-patch domain-containing protein</fullName>
    </recommendedName>
</protein>
<dbReference type="Proteomes" id="UP001595579">
    <property type="component" value="Unassembled WGS sequence"/>
</dbReference>
<reference evidence="2" key="1">
    <citation type="journal article" date="2019" name="Int. J. Syst. Evol. Microbiol.">
        <title>The Global Catalogue of Microorganisms (GCM) 10K type strain sequencing project: providing services to taxonomists for standard genome sequencing and annotation.</title>
        <authorList>
            <consortium name="The Broad Institute Genomics Platform"/>
            <consortium name="The Broad Institute Genome Sequencing Center for Infectious Disease"/>
            <person name="Wu L."/>
            <person name="Ma J."/>
        </authorList>
    </citation>
    <scope>NUCLEOTIDE SEQUENCE [LARGE SCALE GENOMIC DNA]</scope>
    <source>
        <strain evidence="2">CECT 7698</strain>
    </source>
</reference>
<gene>
    <name evidence="1" type="ORF">ACFOEV_14380</name>
</gene>
<evidence type="ECO:0008006" key="3">
    <source>
        <dbReference type="Google" id="ProtNLM"/>
    </source>
</evidence>